<reference evidence="3" key="1">
    <citation type="journal article" date="2019" name="Int. J. Syst. Evol. Microbiol.">
        <title>The Global Catalogue of Microorganisms (GCM) 10K type strain sequencing project: providing services to taxonomists for standard genome sequencing and annotation.</title>
        <authorList>
            <consortium name="The Broad Institute Genomics Platform"/>
            <consortium name="The Broad Institute Genome Sequencing Center for Infectious Disease"/>
            <person name="Wu L."/>
            <person name="Ma J."/>
        </authorList>
    </citation>
    <scope>NUCLEOTIDE SEQUENCE [LARGE SCALE GENOMIC DNA]</scope>
    <source>
        <strain evidence="3">JCM 18325</strain>
    </source>
</reference>
<organism evidence="2 3">
    <name type="scientific">Litoribaculum gwangyangense</name>
    <dbReference type="NCBI Taxonomy" id="1130722"/>
    <lineage>
        <taxon>Bacteria</taxon>
        <taxon>Pseudomonadati</taxon>
        <taxon>Bacteroidota</taxon>
        <taxon>Flavobacteriia</taxon>
        <taxon>Flavobacteriales</taxon>
        <taxon>Flavobacteriaceae</taxon>
        <taxon>Litoribaculum</taxon>
    </lineage>
</organism>
<protein>
    <submittedName>
        <fullName evidence="2">Uncharacterized protein</fullName>
    </submittedName>
</protein>
<keyword evidence="1" id="KW-0472">Membrane</keyword>
<evidence type="ECO:0000256" key="1">
    <source>
        <dbReference type="SAM" id="Phobius"/>
    </source>
</evidence>
<keyword evidence="1" id="KW-0812">Transmembrane</keyword>
<evidence type="ECO:0000313" key="2">
    <source>
        <dbReference type="EMBL" id="GAA4813390.1"/>
    </source>
</evidence>
<comment type="caution">
    <text evidence="2">The sequence shown here is derived from an EMBL/GenBank/DDBJ whole genome shotgun (WGS) entry which is preliminary data.</text>
</comment>
<sequence length="73" mass="8773">MIGNTEIRNKIIRFIIIVLTIYILFDANMSQKKRLHDRLLKVERISVFKMRSTIFFETFDFLQSPIMTMIFGK</sequence>
<accession>A0ABP9CR36</accession>
<dbReference type="EMBL" id="BAABJW010000003">
    <property type="protein sequence ID" value="GAA4813390.1"/>
    <property type="molecule type" value="Genomic_DNA"/>
</dbReference>
<keyword evidence="3" id="KW-1185">Reference proteome</keyword>
<evidence type="ECO:0000313" key="3">
    <source>
        <dbReference type="Proteomes" id="UP001501433"/>
    </source>
</evidence>
<name>A0ABP9CR36_9FLAO</name>
<proteinExistence type="predicted"/>
<feature type="transmembrane region" description="Helical" evidence="1">
    <location>
        <begin position="12"/>
        <end position="29"/>
    </location>
</feature>
<gene>
    <name evidence="2" type="ORF">GCM10023330_21330</name>
</gene>
<dbReference type="Proteomes" id="UP001501433">
    <property type="component" value="Unassembled WGS sequence"/>
</dbReference>
<keyword evidence="1" id="KW-1133">Transmembrane helix</keyword>